<keyword evidence="2" id="KW-1185">Reference proteome</keyword>
<proteinExistence type="predicted"/>
<organism evidence="1 2">
    <name type="scientific">Arthrobacter cheniae</name>
    <dbReference type="NCBI Taxonomy" id="1258888"/>
    <lineage>
        <taxon>Bacteria</taxon>
        <taxon>Bacillati</taxon>
        <taxon>Actinomycetota</taxon>
        <taxon>Actinomycetes</taxon>
        <taxon>Micrococcales</taxon>
        <taxon>Micrococcaceae</taxon>
        <taxon>Arthrobacter</taxon>
    </lineage>
</organism>
<evidence type="ECO:0000313" key="2">
    <source>
        <dbReference type="Proteomes" id="UP000272560"/>
    </source>
</evidence>
<reference evidence="1 2" key="1">
    <citation type="submission" date="2018-09" db="EMBL/GenBank/DDBJ databases">
        <title>Novel species of Arthrobacter.</title>
        <authorList>
            <person name="Liu Q."/>
            <person name="Xin Y.-H."/>
        </authorList>
    </citation>
    <scope>NUCLEOTIDE SEQUENCE [LARGE SCALE GENOMIC DNA]</scope>
    <source>
        <strain evidence="1 2">Hz2</strain>
    </source>
</reference>
<sequence>MKVCQEVLDDDNLLTSTVGLAGTQRALCCLAVQCPEYFPAVVLLDDECLRGWERAECFRDVHGEIVEFDVDDGQCPRVHEDPAEVPDPG</sequence>
<protein>
    <submittedName>
        <fullName evidence="1">Uncharacterized protein</fullName>
    </submittedName>
</protein>
<gene>
    <name evidence="1" type="ORF">D6T63_15910</name>
</gene>
<accession>A0A3A5LY75</accession>
<dbReference type="Proteomes" id="UP000272560">
    <property type="component" value="Unassembled WGS sequence"/>
</dbReference>
<evidence type="ECO:0000313" key="1">
    <source>
        <dbReference type="EMBL" id="RJT76942.1"/>
    </source>
</evidence>
<dbReference type="EMBL" id="QZVT01000010">
    <property type="protein sequence ID" value="RJT76942.1"/>
    <property type="molecule type" value="Genomic_DNA"/>
</dbReference>
<comment type="caution">
    <text evidence="1">The sequence shown here is derived from an EMBL/GenBank/DDBJ whole genome shotgun (WGS) entry which is preliminary data.</text>
</comment>
<dbReference type="AlphaFoldDB" id="A0A3A5LY75"/>
<name>A0A3A5LY75_9MICC</name>